<dbReference type="EMBL" id="WNYA01000001">
    <property type="protein sequence ID" value="KAG8595372.1"/>
    <property type="molecule type" value="Genomic_DNA"/>
</dbReference>
<dbReference type="FunFam" id="3.30.70.100:FF:000017">
    <property type="entry name" value="Protein NipSnap homolog 3A"/>
    <property type="match status" value="1"/>
</dbReference>
<reference evidence="3" key="1">
    <citation type="thesis" date="2020" institute="ProQuest LLC" country="789 East Eisenhower Parkway, Ann Arbor, MI, USA">
        <title>Comparative Genomics and Chromosome Evolution.</title>
        <authorList>
            <person name="Mudd A.B."/>
        </authorList>
    </citation>
    <scope>NUCLEOTIDE SEQUENCE</scope>
    <source>
        <strain evidence="3">237g6f4</strain>
        <tissue evidence="3">Blood</tissue>
    </source>
</reference>
<dbReference type="Proteomes" id="UP000824782">
    <property type="component" value="Unassembled WGS sequence"/>
</dbReference>
<proteinExistence type="inferred from homology"/>
<keyword evidence="4" id="KW-1185">Reference proteome</keyword>
<dbReference type="InterPro" id="IPR012577">
    <property type="entry name" value="NIPSNAP"/>
</dbReference>
<dbReference type="InterPro" id="IPR051557">
    <property type="entry name" value="NipSnap_domain"/>
</dbReference>
<evidence type="ECO:0000256" key="1">
    <source>
        <dbReference type="ARBA" id="ARBA00005291"/>
    </source>
</evidence>
<evidence type="ECO:0000259" key="2">
    <source>
        <dbReference type="Pfam" id="PF07978"/>
    </source>
</evidence>
<dbReference type="AlphaFoldDB" id="A0AAV7DFJ4"/>
<dbReference type="SUPFAM" id="SSF54909">
    <property type="entry name" value="Dimeric alpha+beta barrel"/>
    <property type="match status" value="2"/>
</dbReference>
<dbReference type="PANTHER" id="PTHR21017">
    <property type="entry name" value="NIPSNAP-RELATED"/>
    <property type="match status" value="1"/>
</dbReference>
<protein>
    <recommendedName>
        <fullName evidence="2">NIPSNAP domain-containing protein</fullName>
    </recommendedName>
</protein>
<dbReference type="PANTHER" id="PTHR21017:SF19">
    <property type="entry name" value="PROTEIN NIPSNAP HOMOLOG 3B"/>
    <property type="match status" value="1"/>
</dbReference>
<dbReference type="FunFam" id="3.30.70.100:FF:000019">
    <property type="entry name" value="Protein NipSnap homolog 3A"/>
    <property type="match status" value="1"/>
</dbReference>
<dbReference type="Pfam" id="PF07978">
    <property type="entry name" value="NIPSNAP"/>
    <property type="match status" value="2"/>
</dbReference>
<feature type="domain" description="NIPSNAP" evidence="2">
    <location>
        <begin position="208"/>
        <end position="307"/>
    </location>
</feature>
<gene>
    <name evidence="3" type="ORF">GDO81_001507</name>
</gene>
<evidence type="ECO:0000313" key="4">
    <source>
        <dbReference type="Proteomes" id="UP000824782"/>
    </source>
</evidence>
<dbReference type="Gene3D" id="3.30.70.100">
    <property type="match status" value="2"/>
</dbReference>
<dbReference type="GO" id="GO:0000423">
    <property type="term" value="P:mitophagy"/>
    <property type="evidence" value="ECO:0007669"/>
    <property type="project" value="UniProtKB-ARBA"/>
</dbReference>
<organism evidence="3 4">
    <name type="scientific">Engystomops pustulosus</name>
    <name type="common">Tungara frog</name>
    <name type="synonym">Physalaemus pustulosus</name>
    <dbReference type="NCBI Taxonomy" id="76066"/>
    <lineage>
        <taxon>Eukaryota</taxon>
        <taxon>Metazoa</taxon>
        <taxon>Chordata</taxon>
        <taxon>Craniata</taxon>
        <taxon>Vertebrata</taxon>
        <taxon>Euteleostomi</taxon>
        <taxon>Amphibia</taxon>
        <taxon>Batrachia</taxon>
        <taxon>Anura</taxon>
        <taxon>Neobatrachia</taxon>
        <taxon>Hyloidea</taxon>
        <taxon>Leptodactylidae</taxon>
        <taxon>Leiuperinae</taxon>
        <taxon>Engystomops</taxon>
    </lineage>
</organism>
<comment type="similarity">
    <text evidence="1">Belongs to the NipSnap family.</text>
</comment>
<sequence length="309" mass="35011">MCRAMSLRRWCPGDPTYSGALQKDRGSNGNRKRNSPGTGHWVVGDLQCIIKGADKMMCTLRTLFLKGKFPTAAAWKEVTRSAQATATFATGPRQNDTTLYEFRTYDIKPSMMSAFMQLCKENFHLRTAHSELVGFWTYELGGLNKVFHIWKYDSFAHRTEVRSKIAIDKLWQGDFISKALPMMDKQDNEIAYLVPWCKLQKPEKEGVYEMVSFQFKPGGPAVWGKAFRAAISTHVNTGYTKLVGVFNTEYGLLNRVHVLWWNENADSRAAGRHMAHEDARVVAAVRESASFLDSQINMLLIPAPFSPLK</sequence>
<dbReference type="InterPro" id="IPR011008">
    <property type="entry name" value="Dimeric_a/b-barrel"/>
</dbReference>
<name>A0AAV7DFJ4_ENGPU</name>
<comment type="caution">
    <text evidence="3">The sequence shown here is derived from an EMBL/GenBank/DDBJ whole genome shotgun (WGS) entry which is preliminary data.</text>
</comment>
<dbReference type="GO" id="GO:0005739">
    <property type="term" value="C:mitochondrion"/>
    <property type="evidence" value="ECO:0007669"/>
    <property type="project" value="TreeGrafter"/>
</dbReference>
<accession>A0AAV7DFJ4</accession>
<feature type="domain" description="NIPSNAP" evidence="2">
    <location>
        <begin position="100"/>
        <end position="198"/>
    </location>
</feature>
<evidence type="ECO:0000313" key="3">
    <source>
        <dbReference type="EMBL" id="KAG8595372.1"/>
    </source>
</evidence>